<dbReference type="RefSeq" id="WP_044525553.1">
    <property type="nucleotide sequence ID" value="NZ_CP009440.1"/>
</dbReference>
<dbReference type="AlphaFoldDB" id="A0A0B6CQ62"/>
<dbReference type="InterPro" id="IPR043733">
    <property type="entry name" value="DUF5677"/>
</dbReference>
<dbReference type="OrthoDB" id="9149679at2"/>
<dbReference type="KEGG" id="fpz:LA55_273"/>
<gene>
    <name evidence="1" type="ORF">LA55_273</name>
</gene>
<sequence>MNSQDVYNISEIFEKQIKVYKEACNYILHTETKYSEELFLLLLGISDSLESILVLSRINKMRDCYALSRMIYETSINILYISASEFKAMDEMIEYTTKKSSFESARSLATDKETVSFIFDGEKNAVIFSKSNQINMKGDPRNWTVQNLSKRINIISKKYGDIITKYLQLAHLTIYRTSSDIIHGTLYGMRYSLGIVNKNDKTISIENMINHSHGAIATLLLTVSQCVYSILYAIDKEIGLQDYEKEFNELLGKLLKKGSKAFSEENK</sequence>
<organism evidence="1 2">
    <name type="scientific">Francisella philomiragia</name>
    <dbReference type="NCBI Taxonomy" id="28110"/>
    <lineage>
        <taxon>Bacteria</taxon>
        <taxon>Pseudomonadati</taxon>
        <taxon>Pseudomonadota</taxon>
        <taxon>Gammaproteobacteria</taxon>
        <taxon>Thiotrichales</taxon>
        <taxon>Francisellaceae</taxon>
        <taxon>Francisella</taxon>
    </lineage>
</organism>
<dbReference type="Proteomes" id="UP000031830">
    <property type="component" value="Chromosome"/>
</dbReference>
<accession>A0A0B6CQ62</accession>
<reference evidence="1 2" key="1">
    <citation type="journal article" date="2015" name="Genome Announc.">
        <title>Genome sequencing of 18 francisella strains to aid in assay development and testing.</title>
        <authorList>
            <person name="Johnson S.L."/>
            <person name="Daligault H.E."/>
            <person name="Davenport K.W."/>
            <person name="Coyne S.R."/>
            <person name="Frey K.G."/>
            <person name="Koroleva G.I."/>
            <person name="Broomall S.M."/>
            <person name="Bishop-Lilly K.A."/>
            <person name="Bruce D.C."/>
            <person name="Chertkov O."/>
            <person name="Freitas T."/>
            <person name="Jaissle J."/>
            <person name="Ladner J.T."/>
            <person name="Rosenzweig C.N."/>
            <person name="Gibbons H.S."/>
            <person name="Palacios G.F."/>
            <person name="Redden C.L."/>
            <person name="Xu Y."/>
            <person name="Minogue T.D."/>
            <person name="Chain P.S."/>
        </authorList>
    </citation>
    <scope>NUCLEOTIDE SEQUENCE [LARGE SCALE GENOMIC DNA]</scope>
    <source>
        <strain evidence="1 2">GA01-2794</strain>
    </source>
</reference>
<protein>
    <submittedName>
        <fullName evidence="1">Uncharacterized protein</fullName>
    </submittedName>
</protein>
<evidence type="ECO:0000313" key="1">
    <source>
        <dbReference type="EMBL" id="AJI52614.1"/>
    </source>
</evidence>
<dbReference type="Pfam" id="PF18928">
    <property type="entry name" value="DUF5677"/>
    <property type="match status" value="1"/>
</dbReference>
<evidence type="ECO:0000313" key="2">
    <source>
        <dbReference type="Proteomes" id="UP000031830"/>
    </source>
</evidence>
<name>A0A0B6CQ62_9GAMM</name>
<dbReference type="EMBL" id="CP009440">
    <property type="protein sequence ID" value="AJI52614.1"/>
    <property type="molecule type" value="Genomic_DNA"/>
</dbReference>
<proteinExistence type="predicted"/>